<keyword evidence="1" id="KW-0472">Membrane</keyword>
<feature type="transmembrane region" description="Helical" evidence="1">
    <location>
        <begin position="12"/>
        <end position="31"/>
    </location>
</feature>
<keyword evidence="1" id="KW-0812">Transmembrane</keyword>
<keyword evidence="1" id="KW-1133">Transmembrane helix</keyword>
<keyword evidence="3" id="KW-1185">Reference proteome</keyword>
<name>A0A7D5T4U4_9EURY</name>
<reference evidence="2 3" key="1">
    <citation type="submission" date="2020-07" db="EMBL/GenBank/DDBJ databases">
        <title>Halosimplex pelagicum sp. nov. and Halosimplex rubrum sp. nov., isolated from salted brown alga Laminaria, and emended description of the genus Halosimplex.</title>
        <authorList>
            <person name="Cui H."/>
        </authorList>
    </citation>
    <scope>NUCLEOTIDE SEQUENCE [LARGE SCALE GENOMIC DNA]</scope>
    <source>
        <strain evidence="2 3">R27</strain>
    </source>
</reference>
<proteinExistence type="predicted"/>
<evidence type="ECO:0000256" key="1">
    <source>
        <dbReference type="SAM" id="Phobius"/>
    </source>
</evidence>
<evidence type="ECO:0000313" key="2">
    <source>
        <dbReference type="EMBL" id="QLH76355.1"/>
    </source>
</evidence>
<feature type="transmembrane region" description="Helical" evidence="1">
    <location>
        <begin position="37"/>
        <end position="64"/>
    </location>
</feature>
<dbReference type="RefSeq" id="WP_179910296.1">
    <property type="nucleotide sequence ID" value="NZ_CP058910.1"/>
</dbReference>
<evidence type="ECO:0000313" key="3">
    <source>
        <dbReference type="Proteomes" id="UP000509667"/>
    </source>
</evidence>
<dbReference type="AlphaFoldDB" id="A0A7D5T4U4"/>
<dbReference type="KEGG" id="hrr:HZS55_03120"/>
<organism evidence="2 3">
    <name type="scientific">Halosimplex rubrum</name>
    <dbReference type="NCBI Taxonomy" id="869889"/>
    <lineage>
        <taxon>Archaea</taxon>
        <taxon>Methanobacteriati</taxon>
        <taxon>Methanobacteriota</taxon>
        <taxon>Stenosarchaea group</taxon>
        <taxon>Halobacteria</taxon>
        <taxon>Halobacteriales</taxon>
        <taxon>Haloarculaceae</taxon>
        <taxon>Halosimplex</taxon>
    </lineage>
</organism>
<accession>A0A7D5T4U4</accession>
<dbReference type="GeneID" id="56076821"/>
<sequence length="132" mass="12759">MNADAGAGATVNVREVAVSAVFAVVTGIVLWPPGAVYWTAVAAAVGEAATLALVVVAALALGAAFGALTGVRVREFAAGGAVAYAVGMAAVAVAVSPDSPAHLVLYGALAVCLVVGVAAARVRAVPARPSDH</sequence>
<gene>
    <name evidence="2" type="ORF">HZS55_03120</name>
</gene>
<protein>
    <submittedName>
        <fullName evidence="2">Uncharacterized protein</fullName>
    </submittedName>
</protein>
<feature type="transmembrane region" description="Helical" evidence="1">
    <location>
        <begin position="76"/>
        <end position="97"/>
    </location>
</feature>
<dbReference type="Proteomes" id="UP000509667">
    <property type="component" value="Chromosome"/>
</dbReference>
<feature type="transmembrane region" description="Helical" evidence="1">
    <location>
        <begin position="103"/>
        <end position="122"/>
    </location>
</feature>
<dbReference type="EMBL" id="CP058910">
    <property type="protein sequence ID" value="QLH76355.1"/>
    <property type="molecule type" value="Genomic_DNA"/>
</dbReference>